<gene>
    <name evidence="1" type="ORF">TRIUR3_04776</name>
</gene>
<accession>M8AJP8</accession>
<dbReference type="EMBL" id="KD046733">
    <property type="protein sequence ID" value="EMS65245.1"/>
    <property type="molecule type" value="Genomic_DNA"/>
</dbReference>
<reference evidence="1" key="1">
    <citation type="journal article" date="2013" name="Nature">
        <title>Draft genome of the wheat A-genome progenitor Triticum urartu.</title>
        <authorList>
            <person name="Ling H.Q."/>
            <person name="Zhao S."/>
            <person name="Liu D."/>
            <person name="Wang J."/>
            <person name="Sun H."/>
            <person name="Zhang C."/>
            <person name="Fan H."/>
            <person name="Li D."/>
            <person name="Dong L."/>
            <person name="Tao Y."/>
            <person name="Gao C."/>
            <person name="Wu H."/>
            <person name="Li Y."/>
            <person name="Cui Y."/>
            <person name="Guo X."/>
            <person name="Zheng S."/>
            <person name="Wang B."/>
            <person name="Yu K."/>
            <person name="Liang Q."/>
            <person name="Yang W."/>
            <person name="Lou X."/>
            <person name="Chen J."/>
            <person name="Feng M."/>
            <person name="Jian J."/>
            <person name="Zhang X."/>
            <person name="Luo G."/>
            <person name="Jiang Y."/>
            <person name="Liu J."/>
            <person name="Wang Z."/>
            <person name="Sha Y."/>
            <person name="Zhang B."/>
            <person name="Wu H."/>
            <person name="Tang D."/>
            <person name="Shen Q."/>
            <person name="Xue P."/>
            <person name="Zou S."/>
            <person name="Wang X."/>
            <person name="Liu X."/>
            <person name="Wang F."/>
            <person name="Yang Y."/>
            <person name="An X."/>
            <person name="Dong Z."/>
            <person name="Zhang K."/>
            <person name="Zhang X."/>
            <person name="Luo M.C."/>
            <person name="Dvorak J."/>
            <person name="Tong Y."/>
            <person name="Wang J."/>
            <person name="Yang H."/>
            <person name="Li Z."/>
            <person name="Wang D."/>
            <person name="Zhang A."/>
            <person name="Wang J."/>
        </authorList>
    </citation>
    <scope>NUCLEOTIDE SEQUENCE</scope>
</reference>
<dbReference type="OMA" id="WEGRIMS"/>
<name>M8AJP8_TRIUA</name>
<evidence type="ECO:0000313" key="1">
    <source>
        <dbReference type="EMBL" id="EMS65245.1"/>
    </source>
</evidence>
<protein>
    <submittedName>
        <fullName evidence="1">Uncharacterized protein</fullName>
    </submittedName>
</protein>
<dbReference type="AlphaFoldDB" id="M8AJP8"/>
<organism evidence="1">
    <name type="scientific">Triticum urartu</name>
    <name type="common">Red wild einkorn</name>
    <name type="synonym">Crithodium urartu</name>
    <dbReference type="NCBI Taxonomy" id="4572"/>
    <lineage>
        <taxon>Eukaryota</taxon>
        <taxon>Viridiplantae</taxon>
        <taxon>Streptophyta</taxon>
        <taxon>Embryophyta</taxon>
        <taxon>Tracheophyta</taxon>
        <taxon>Spermatophyta</taxon>
        <taxon>Magnoliopsida</taxon>
        <taxon>Liliopsida</taxon>
        <taxon>Poales</taxon>
        <taxon>Poaceae</taxon>
        <taxon>BOP clade</taxon>
        <taxon>Pooideae</taxon>
        <taxon>Triticodae</taxon>
        <taxon>Triticeae</taxon>
        <taxon>Triticinae</taxon>
        <taxon>Triticum</taxon>
    </lineage>
</organism>
<sequence>MQHAPKFRPALPFVQIHASRSAPLPAARDSGAPLFLPPSARVGPLANEQHPAPARAQADEQYGDWPRMETSAGAAAGEAVAAADLVTAGSARRSWPAGVALGAVGSGPSTTRDWEGRIMSLIVQHYKQQPLSHESLSRWYSIYILLQETTNKLCIQNDFTEYVRLSRNSAVRTLDFLKRKATREENNAAESSDCMIVTTGFTGNPLLTPVSGKVVKNYKSTTKNNKARPQTPTPNVDK</sequence>
<dbReference type="STRING" id="4572.M8AJP8"/>
<proteinExistence type="predicted"/>